<evidence type="ECO:0000313" key="2">
    <source>
        <dbReference type="EMBL" id="PZM55640.1"/>
    </source>
</evidence>
<dbReference type="InterPro" id="IPR010982">
    <property type="entry name" value="Lambda_DNA-bd_dom_sf"/>
</dbReference>
<dbReference type="InterPro" id="IPR001387">
    <property type="entry name" value="Cro/C1-type_HTH"/>
</dbReference>
<dbReference type="CDD" id="cd00093">
    <property type="entry name" value="HTH_XRE"/>
    <property type="match status" value="1"/>
</dbReference>
<feature type="domain" description="HTH cro/C1-type" evidence="1">
    <location>
        <begin position="5"/>
        <end position="59"/>
    </location>
</feature>
<protein>
    <submittedName>
        <fullName evidence="2">XRE family transcriptional regulator</fullName>
    </submittedName>
</protein>
<organism evidence="2 3">
    <name type="scientific">Enterococcus faecium</name>
    <name type="common">Streptococcus faecium</name>
    <dbReference type="NCBI Taxonomy" id="1352"/>
    <lineage>
        <taxon>Bacteria</taxon>
        <taxon>Bacillati</taxon>
        <taxon>Bacillota</taxon>
        <taxon>Bacilli</taxon>
        <taxon>Lactobacillales</taxon>
        <taxon>Enterococcaceae</taxon>
        <taxon>Enterococcus</taxon>
    </lineage>
</organism>
<evidence type="ECO:0000313" key="3">
    <source>
        <dbReference type="Proteomes" id="UP000249070"/>
    </source>
</evidence>
<comment type="caution">
    <text evidence="2">The sequence shown here is derived from an EMBL/GenBank/DDBJ whole genome shotgun (WGS) entry which is preliminary data.</text>
</comment>
<dbReference type="EMBL" id="QHGU01000034">
    <property type="protein sequence ID" value="PZM55640.1"/>
    <property type="molecule type" value="Genomic_DNA"/>
</dbReference>
<dbReference type="Proteomes" id="UP000249070">
    <property type="component" value="Unassembled WGS sequence"/>
</dbReference>
<gene>
    <name evidence="2" type="ORF">DKP91_08140</name>
</gene>
<dbReference type="GO" id="GO:0003677">
    <property type="term" value="F:DNA binding"/>
    <property type="evidence" value="ECO:0007669"/>
    <property type="project" value="InterPro"/>
</dbReference>
<dbReference type="AlphaFoldDB" id="A0AB73TTR6"/>
<accession>A0AB73TTR6</accession>
<dbReference type="RefSeq" id="WP_002340430.1">
    <property type="nucleotide sequence ID" value="NZ_BTSQ01000006.1"/>
</dbReference>
<reference evidence="2 3" key="1">
    <citation type="submission" date="2018-05" db="EMBL/GenBank/DDBJ databases">
        <title>Vancomycin-resistant Enterococcus faecium strain from Chelyabinsk, Russia.</title>
        <authorList>
            <person name="Gostev V."/>
            <person name="Goncharov A."/>
            <person name="Kolodzhieva V."/>
            <person name="Suvorov A."/>
            <person name="Sidorenko S."/>
            <person name="Zueva L."/>
        </authorList>
    </citation>
    <scope>NUCLEOTIDE SEQUENCE [LARGE SCALE GENOMIC DNA]</scope>
    <source>
        <strain evidence="2 3">20</strain>
    </source>
</reference>
<dbReference type="PROSITE" id="PS50943">
    <property type="entry name" value="HTH_CROC1"/>
    <property type="match status" value="1"/>
</dbReference>
<sequence length="75" mass="9139">MDSPVRKYRRFCGYRQKELAELLEISELTYRNKEKGRVPFKDYEIERIVKLFHKDGIHLDIVDIFFSDLKTKKDE</sequence>
<evidence type="ECO:0000259" key="1">
    <source>
        <dbReference type="PROSITE" id="PS50943"/>
    </source>
</evidence>
<proteinExistence type="predicted"/>
<name>A0AB73TTR6_ENTFC</name>
<dbReference type="GeneID" id="93225287"/>
<dbReference type="SUPFAM" id="SSF47413">
    <property type="entry name" value="lambda repressor-like DNA-binding domains"/>
    <property type="match status" value="1"/>
</dbReference>
<dbReference type="Gene3D" id="1.10.260.40">
    <property type="entry name" value="lambda repressor-like DNA-binding domains"/>
    <property type="match status" value="1"/>
</dbReference>